<name>A0ABD2P0F6_9CUCU</name>
<sequence>MTRAEFMLEIEDIDIENIPSDNDSIVHDSGDEVEDINGESDNVVVEADSDSEDDIPLSIIQANEAVLNNNSIRHWSRITSPESPGNFTRYSGITDLVKKLDSLTPRKL</sequence>
<dbReference type="EMBL" id="JABFTP020000165">
    <property type="protein sequence ID" value="KAL3284316.1"/>
    <property type="molecule type" value="Genomic_DNA"/>
</dbReference>
<evidence type="ECO:0000313" key="2">
    <source>
        <dbReference type="Proteomes" id="UP001516400"/>
    </source>
</evidence>
<organism evidence="1 2">
    <name type="scientific">Cryptolaemus montrouzieri</name>
    <dbReference type="NCBI Taxonomy" id="559131"/>
    <lineage>
        <taxon>Eukaryota</taxon>
        <taxon>Metazoa</taxon>
        <taxon>Ecdysozoa</taxon>
        <taxon>Arthropoda</taxon>
        <taxon>Hexapoda</taxon>
        <taxon>Insecta</taxon>
        <taxon>Pterygota</taxon>
        <taxon>Neoptera</taxon>
        <taxon>Endopterygota</taxon>
        <taxon>Coleoptera</taxon>
        <taxon>Polyphaga</taxon>
        <taxon>Cucujiformia</taxon>
        <taxon>Coccinelloidea</taxon>
        <taxon>Coccinellidae</taxon>
        <taxon>Scymninae</taxon>
        <taxon>Scymnini</taxon>
        <taxon>Cryptolaemus</taxon>
    </lineage>
</organism>
<dbReference type="AlphaFoldDB" id="A0ABD2P0F6"/>
<gene>
    <name evidence="1" type="ORF">HHI36_018474</name>
</gene>
<keyword evidence="2" id="KW-1185">Reference proteome</keyword>
<reference evidence="1 2" key="1">
    <citation type="journal article" date="2021" name="BMC Biol.">
        <title>Horizontally acquired antibacterial genes associated with adaptive radiation of ladybird beetles.</title>
        <authorList>
            <person name="Li H.S."/>
            <person name="Tang X.F."/>
            <person name="Huang Y.H."/>
            <person name="Xu Z.Y."/>
            <person name="Chen M.L."/>
            <person name="Du X.Y."/>
            <person name="Qiu B.Y."/>
            <person name="Chen P.T."/>
            <person name="Zhang W."/>
            <person name="Slipinski A."/>
            <person name="Escalona H.E."/>
            <person name="Waterhouse R.M."/>
            <person name="Zwick A."/>
            <person name="Pang H."/>
        </authorList>
    </citation>
    <scope>NUCLEOTIDE SEQUENCE [LARGE SCALE GENOMIC DNA]</scope>
    <source>
        <strain evidence="1">SYSU2018</strain>
    </source>
</reference>
<dbReference type="Proteomes" id="UP001516400">
    <property type="component" value="Unassembled WGS sequence"/>
</dbReference>
<comment type="caution">
    <text evidence="1">The sequence shown here is derived from an EMBL/GenBank/DDBJ whole genome shotgun (WGS) entry which is preliminary data.</text>
</comment>
<protein>
    <submittedName>
        <fullName evidence="1">Uncharacterized protein</fullName>
    </submittedName>
</protein>
<accession>A0ABD2P0F6</accession>
<evidence type="ECO:0000313" key="1">
    <source>
        <dbReference type="EMBL" id="KAL3284316.1"/>
    </source>
</evidence>
<proteinExistence type="predicted"/>